<sequence length="137" mass="13992">MFNKITSLVTTALVISGVALAAPRSTNLEERAEQASPNIQVCTGSVGVGCVTIPISSPSCISFTQGLSFLNKEVSSAVVPNGFVCTFFEQFGCLSAQGGADAVVLQGGSWDFIAGVSGTASTVNFNDRASSFICSPA</sequence>
<accession>A0A9P6C3H4</accession>
<protein>
    <submittedName>
        <fullName evidence="2">Uncharacterized protein</fullName>
    </submittedName>
</protein>
<evidence type="ECO:0000313" key="3">
    <source>
        <dbReference type="Proteomes" id="UP000807342"/>
    </source>
</evidence>
<evidence type="ECO:0000313" key="2">
    <source>
        <dbReference type="EMBL" id="KAF9447730.1"/>
    </source>
</evidence>
<comment type="caution">
    <text evidence="2">The sequence shown here is derived from an EMBL/GenBank/DDBJ whole genome shotgun (WGS) entry which is preliminary data.</text>
</comment>
<proteinExistence type="predicted"/>
<feature type="chain" id="PRO_5040113909" evidence="1">
    <location>
        <begin position="22"/>
        <end position="137"/>
    </location>
</feature>
<organism evidence="2 3">
    <name type="scientific">Macrolepiota fuliginosa MF-IS2</name>
    <dbReference type="NCBI Taxonomy" id="1400762"/>
    <lineage>
        <taxon>Eukaryota</taxon>
        <taxon>Fungi</taxon>
        <taxon>Dikarya</taxon>
        <taxon>Basidiomycota</taxon>
        <taxon>Agaricomycotina</taxon>
        <taxon>Agaricomycetes</taxon>
        <taxon>Agaricomycetidae</taxon>
        <taxon>Agaricales</taxon>
        <taxon>Agaricineae</taxon>
        <taxon>Agaricaceae</taxon>
        <taxon>Macrolepiota</taxon>
    </lineage>
</organism>
<dbReference type="EMBL" id="MU151188">
    <property type="protein sequence ID" value="KAF9447730.1"/>
    <property type="molecule type" value="Genomic_DNA"/>
</dbReference>
<gene>
    <name evidence="2" type="ORF">P691DRAFT_819823</name>
</gene>
<name>A0A9P6C3H4_9AGAR</name>
<keyword evidence="3" id="KW-1185">Reference proteome</keyword>
<dbReference type="Proteomes" id="UP000807342">
    <property type="component" value="Unassembled WGS sequence"/>
</dbReference>
<keyword evidence="1" id="KW-0732">Signal</keyword>
<feature type="signal peptide" evidence="1">
    <location>
        <begin position="1"/>
        <end position="21"/>
    </location>
</feature>
<evidence type="ECO:0000256" key="1">
    <source>
        <dbReference type="SAM" id="SignalP"/>
    </source>
</evidence>
<dbReference type="AlphaFoldDB" id="A0A9P6C3H4"/>
<reference evidence="2" key="1">
    <citation type="submission" date="2020-11" db="EMBL/GenBank/DDBJ databases">
        <authorList>
            <consortium name="DOE Joint Genome Institute"/>
            <person name="Ahrendt S."/>
            <person name="Riley R."/>
            <person name="Andreopoulos W."/>
            <person name="Labutti K."/>
            <person name="Pangilinan J."/>
            <person name="Ruiz-Duenas F.J."/>
            <person name="Barrasa J.M."/>
            <person name="Sanchez-Garcia M."/>
            <person name="Camarero S."/>
            <person name="Miyauchi S."/>
            <person name="Serrano A."/>
            <person name="Linde D."/>
            <person name="Babiker R."/>
            <person name="Drula E."/>
            <person name="Ayuso-Fernandez I."/>
            <person name="Pacheco R."/>
            <person name="Padilla G."/>
            <person name="Ferreira P."/>
            <person name="Barriuso J."/>
            <person name="Kellner H."/>
            <person name="Castanera R."/>
            <person name="Alfaro M."/>
            <person name="Ramirez L."/>
            <person name="Pisabarro A.G."/>
            <person name="Kuo A."/>
            <person name="Tritt A."/>
            <person name="Lipzen A."/>
            <person name="He G."/>
            <person name="Yan M."/>
            <person name="Ng V."/>
            <person name="Cullen D."/>
            <person name="Martin F."/>
            <person name="Rosso M.-N."/>
            <person name="Henrissat B."/>
            <person name="Hibbett D."/>
            <person name="Martinez A.T."/>
            <person name="Grigoriev I.V."/>
        </authorList>
    </citation>
    <scope>NUCLEOTIDE SEQUENCE</scope>
    <source>
        <strain evidence="2">MF-IS2</strain>
    </source>
</reference>
<dbReference type="OrthoDB" id="2884912at2759"/>